<gene>
    <name evidence="1" type="ORF">M9458_031547</name>
</gene>
<dbReference type="EMBL" id="JAMKFB020000016">
    <property type="protein sequence ID" value="KAL0171236.1"/>
    <property type="molecule type" value="Genomic_DNA"/>
</dbReference>
<organism evidence="1 2">
    <name type="scientific">Cirrhinus mrigala</name>
    <name type="common">Mrigala</name>
    <dbReference type="NCBI Taxonomy" id="683832"/>
    <lineage>
        <taxon>Eukaryota</taxon>
        <taxon>Metazoa</taxon>
        <taxon>Chordata</taxon>
        <taxon>Craniata</taxon>
        <taxon>Vertebrata</taxon>
        <taxon>Euteleostomi</taxon>
        <taxon>Actinopterygii</taxon>
        <taxon>Neopterygii</taxon>
        <taxon>Teleostei</taxon>
        <taxon>Ostariophysi</taxon>
        <taxon>Cypriniformes</taxon>
        <taxon>Cyprinidae</taxon>
        <taxon>Labeoninae</taxon>
        <taxon>Labeonini</taxon>
        <taxon>Cirrhinus</taxon>
    </lineage>
</organism>
<dbReference type="Proteomes" id="UP001529510">
    <property type="component" value="Unassembled WGS sequence"/>
</dbReference>
<accession>A0ABD0PC89</accession>
<sequence length="53" mass="6061">HRGNGKPMDAQSRQKELLNYTASREERVRCFLSALQHKRDTFISDLSSQAIVA</sequence>
<evidence type="ECO:0000313" key="1">
    <source>
        <dbReference type="EMBL" id="KAL0171236.1"/>
    </source>
</evidence>
<comment type="caution">
    <text evidence="1">The sequence shown here is derived from an EMBL/GenBank/DDBJ whole genome shotgun (WGS) entry which is preliminary data.</text>
</comment>
<proteinExistence type="predicted"/>
<feature type="non-terminal residue" evidence="1">
    <location>
        <position position="1"/>
    </location>
</feature>
<protein>
    <submittedName>
        <fullName evidence="1">Uncharacterized protein</fullName>
    </submittedName>
</protein>
<keyword evidence="2" id="KW-1185">Reference proteome</keyword>
<evidence type="ECO:0000313" key="2">
    <source>
        <dbReference type="Proteomes" id="UP001529510"/>
    </source>
</evidence>
<dbReference type="AlphaFoldDB" id="A0ABD0PC89"/>
<reference evidence="1 2" key="1">
    <citation type="submission" date="2024-05" db="EMBL/GenBank/DDBJ databases">
        <title>Genome sequencing and assembly of Indian major carp, Cirrhinus mrigala (Hamilton, 1822).</title>
        <authorList>
            <person name="Mohindra V."/>
            <person name="Chowdhury L.M."/>
            <person name="Lal K."/>
            <person name="Jena J.K."/>
        </authorList>
    </citation>
    <scope>NUCLEOTIDE SEQUENCE [LARGE SCALE GENOMIC DNA]</scope>
    <source>
        <strain evidence="1">CM1030</strain>
        <tissue evidence="1">Blood</tissue>
    </source>
</reference>
<name>A0ABD0PC89_CIRMR</name>